<accession>A0A6G1H9U2</accession>
<proteinExistence type="predicted"/>
<reference evidence="2" key="1">
    <citation type="journal article" date="2020" name="Stud. Mycol.">
        <title>101 Dothideomycetes genomes: a test case for predicting lifestyles and emergence of pathogens.</title>
        <authorList>
            <person name="Haridas S."/>
            <person name="Albert R."/>
            <person name="Binder M."/>
            <person name="Bloem J."/>
            <person name="Labutti K."/>
            <person name="Salamov A."/>
            <person name="Andreopoulos B."/>
            <person name="Baker S."/>
            <person name="Barry K."/>
            <person name="Bills G."/>
            <person name="Bluhm B."/>
            <person name="Cannon C."/>
            <person name="Castanera R."/>
            <person name="Culley D."/>
            <person name="Daum C."/>
            <person name="Ezra D."/>
            <person name="Gonzalez J."/>
            <person name="Henrissat B."/>
            <person name="Kuo A."/>
            <person name="Liang C."/>
            <person name="Lipzen A."/>
            <person name="Lutzoni F."/>
            <person name="Magnuson J."/>
            <person name="Mondo S."/>
            <person name="Nolan M."/>
            <person name="Ohm R."/>
            <person name="Pangilinan J."/>
            <person name="Park H.-J."/>
            <person name="Ramirez L."/>
            <person name="Alfaro M."/>
            <person name="Sun H."/>
            <person name="Tritt A."/>
            <person name="Yoshinaga Y."/>
            <person name="Zwiers L.-H."/>
            <person name="Turgeon B."/>
            <person name="Goodwin S."/>
            <person name="Spatafora J."/>
            <person name="Crous P."/>
            <person name="Grigoriev I."/>
        </authorList>
    </citation>
    <scope>NUCLEOTIDE SEQUENCE</scope>
    <source>
        <strain evidence="2">CBS 113979</strain>
    </source>
</reference>
<name>A0A6G1H9U2_9PEZI</name>
<dbReference type="AlphaFoldDB" id="A0A6G1H9U2"/>
<feature type="compositionally biased region" description="Acidic residues" evidence="1">
    <location>
        <begin position="307"/>
        <end position="322"/>
    </location>
</feature>
<gene>
    <name evidence="2" type="ORF">K402DRAFT_390796</name>
</gene>
<evidence type="ECO:0000313" key="3">
    <source>
        <dbReference type="Proteomes" id="UP000800041"/>
    </source>
</evidence>
<protein>
    <submittedName>
        <fullName evidence="2">Uncharacterized protein</fullName>
    </submittedName>
</protein>
<dbReference type="Proteomes" id="UP000800041">
    <property type="component" value="Unassembled WGS sequence"/>
</dbReference>
<evidence type="ECO:0000313" key="2">
    <source>
        <dbReference type="EMBL" id="KAF1989822.1"/>
    </source>
</evidence>
<evidence type="ECO:0000256" key="1">
    <source>
        <dbReference type="SAM" id="MobiDB-lite"/>
    </source>
</evidence>
<feature type="region of interest" description="Disordered" evidence="1">
    <location>
        <begin position="282"/>
        <end position="326"/>
    </location>
</feature>
<dbReference type="OrthoDB" id="5411773at2759"/>
<organism evidence="2 3">
    <name type="scientific">Aulographum hederae CBS 113979</name>
    <dbReference type="NCBI Taxonomy" id="1176131"/>
    <lineage>
        <taxon>Eukaryota</taxon>
        <taxon>Fungi</taxon>
        <taxon>Dikarya</taxon>
        <taxon>Ascomycota</taxon>
        <taxon>Pezizomycotina</taxon>
        <taxon>Dothideomycetes</taxon>
        <taxon>Pleosporomycetidae</taxon>
        <taxon>Aulographales</taxon>
        <taxon>Aulographaceae</taxon>
    </lineage>
</organism>
<sequence>MESRNHRAYRKAKPYPFRLRQNSIILLEDELYPHALSFLSNILHSSASGPLQEPPPAFTPFPQQLALFATLAVHPSFTTHAALPDKEAVAISALSLLRDVNALVGPVNAEFGAAFTFPGHKGGANRWRDNKDEHADKAVPGLEIAMANSRGLWARADDFWAVVGWAFNCSVKHKKRWEWWKVWMAFMVEVLEDDWSERRRICQETVQGDVIEASLLAKYLEPVDGRHGRRRVMRAVLADGSGSASNEFPEVFKDELKEKEVKKEIVKPKKLDLQNADFGDYDLDEDETMEDVEHARPRRRTKTETIVELESDSDESDDEDTGDTSKKLGGMDSIKLRCRLLTLLSKAATHLPRQFTNLEDVLDTYTEFLRPLPLHSFSSLLLNLNLDPNTKIALLGNLLLLLLNTINVYNNIFHISQSVAEKYYLPYAANGHSRADHAKVSLILESMLLELLEMGQLKHSHDLRKIVETGIAARRRGAIGDARKKGKGMKGDEAHAVEMLKSSGERLLDIVGMVEAEAGVERPKMNDAVEISSEMSELSELDSDEVDSDEEEMSGQLDGAGDARMTDYVGLCTPSP</sequence>
<feature type="region of interest" description="Disordered" evidence="1">
    <location>
        <begin position="531"/>
        <end position="576"/>
    </location>
</feature>
<keyword evidence="3" id="KW-1185">Reference proteome</keyword>
<dbReference type="EMBL" id="ML977144">
    <property type="protein sequence ID" value="KAF1989822.1"/>
    <property type="molecule type" value="Genomic_DNA"/>
</dbReference>
<feature type="compositionally biased region" description="Acidic residues" evidence="1">
    <location>
        <begin position="537"/>
        <end position="553"/>
    </location>
</feature>